<dbReference type="PIRSF" id="PIRSF017082">
    <property type="entry name" value="YflP"/>
    <property type="match status" value="1"/>
</dbReference>
<evidence type="ECO:0000256" key="1">
    <source>
        <dbReference type="ARBA" id="ARBA00006987"/>
    </source>
</evidence>
<dbReference type="Gene3D" id="3.40.190.150">
    <property type="entry name" value="Bordetella uptake gene, domain 1"/>
    <property type="match status" value="1"/>
</dbReference>
<sequence length="329" mass="35803">MKFNKFSLLSLLIILLLVLQGCSSGTSAKSDSKNGAGNYPERDIEIVVGWGAGGGTDTFARSIAKEMSDTLGVNINVVNLPGASGANAGDHTARQPADGYTIWAISSNYPINVARNTTPHDLSKYTAIGRVQQDTMSLQVLKGKKFTDYEDFIKQAKDNPGKISVGGTGAVGFDELVLRQFEEKAGIKLNYISYEDAGEMHAALLGGHIDGMLEEIGPSIAQIEDGSVEMLLAFTDKKLEGFEETPISTEEGIDLTDGQERGLLVHADTPDEIVEALQKALEKAKDSEEYKKYEKDSYLHLRDGWLSGEDFKKNLEKNIKTYQSIVEGL</sequence>
<organism evidence="3 4">
    <name type="scientific">Cytobacillus firmus</name>
    <name type="common">Bacillus firmus</name>
    <dbReference type="NCBI Taxonomy" id="1399"/>
    <lineage>
        <taxon>Bacteria</taxon>
        <taxon>Bacillati</taxon>
        <taxon>Bacillota</taxon>
        <taxon>Bacilli</taxon>
        <taxon>Bacillales</taxon>
        <taxon>Bacillaceae</taxon>
        <taxon>Cytobacillus</taxon>
    </lineage>
</organism>
<keyword evidence="2" id="KW-0732">Signal</keyword>
<dbReference type="Proteomes" id="UP001163104">
    <property type="component" value="Chromosome"/>
</dbReference>
<dbReference type="CDD" id="cd07012">
    <property type="entry name" value="PBP2_Bug_TTT"/>
    <property type="match status" value="1"/>
</dbReference>
<feature type="chain" id="PRO_5041320085" evidence="2">
    <location>
        <begin position="29"/>
        <end position="329"/>
    </location>
</feature>
<evidence type="ECO:0000313" key="4">
    <source>
        <dbReference type="Proteomes" id="UP001163104"/>
    </source>
</evidence>
<dbReference type="PANTHER" id="PTHR42928">
    <property type="entry name" value="TRICARBOXYLATE-BINDING PROTEIN"/>
    <property type="match status" value="1"/>
</dbReference>
<comment type="similarity">
    <text evidence="1">Belongs to the UPF0065 (bug) family.</text>
</comment>
<name>A0AA46P334_CYTFI</name>
<dbReference type="InterPro" id="IPR042100">
    <property type="entry name" value="Bug_dom1"/>
</dbReference>
<dbReference type="AlphaFoldDB" id="A0AA46P334"/>
<reference evidence="3" key="1">
    <citation type="submission" date="2022-10" db="EMBL/GenBank/DDBJ databases">
        <title>Mechanism of multi-heavy metal repair in Cytobacillus Firmus M7.</title>
        <authorList>
            <person name="Li X."/>
            <person name="Yu C."/>
        </authorList>
    </citation>
    <scope>NUCLEOTIDE SEQUENCE</scope>
    <source>
        <strain evidence="3">M7</strain>
    </source>
</reference>
<protein>
    <submittedName>
        <fullName evidence="3">Tripartite tricarboxylate transporter substrate binding protein</fullName>
    </submittedName>
</protein>
<dbReference type="RefSeq" id="WP_048011245.1">
    <property type="nucleotide sequence ID" value="NZ_CP107027.1"/>
</dbReference>
<gene>
    <name evidence="3" type="ORF">OD459_01640</name>
</gene>
<dbReference type="PROSITE" id="PS51257">
    <property type="entry name" value="PROKAR_LIPOPROTEIN"/>
    <property type="match status" value="1"/>
</dbReference>
<proteinExistence type="inferred from homology"/>
<dbReference type="InterPro" id="IPR005064">
    <property type="entry name" value="BUG"/>
</dbReference>
<accession>A0AA46P334</accession>
<dbReference type="Gene3D" id="3.40.190.10">
    <property type="entry name" value="Periplasmic binding protein-like II"/>
    <property type="match status" value="1"/>
</dbReference>
<dbReference type="PANTHER" id="PTHR42928:SF5">
    <property type="entry name" value="BLR1237 PROTEIN"/>
    <property type="match status" value="1"/>
</dbReference>
<feature type="signal peptide" evidence="2">
    <location>
        <begin position="1"/>
        <end position="28"/>
    </location>
</feature>
<evidence type="ECO:0000256" key="2">
    <source>
        <dbReference type="SAM" id="SignalP"/>
    </source>
</evidence>
<dbReference type="EMBL" id="CP107027">
    <property type="protein sequence ID" value="UYG95756.1"/>
    <property type="molecule type" value="Genomic_DNA"/>
</dbReference>
<dbReference type="SUPFAM" id="SSF53850">
    <property type="entry name" value="Periplasmic binding protein-like II"/>
    <property type="match status" value="1"/>
</dbReference>
<evidence type="ECO:0000313" key="3">
    <source>
        <dbReference type="EMBL" id="UYG95756.1"/>
    </source>
</evidence>
<dbReference type="Pfam" id="PF03401">
    <property type="entry name" value="TctC"/>
    <property type="match status" value="1"/>
</dbReference>